<reference evidence="3" key="1">
    <citation type="submission" date="2021-01" db="EMBL/GenBank/DDBJ databases">
        <title>Whole genome shotgun sequence of Virgisporangium aurantiacum NBRC 16421.</title>
        <authorList>
            <person name="Komaki H."/>
            <person name="Tamura T."/>
        </authorList>
    </citation>
    <scope>NUCLEOTIDE SEQUENCE</scope>
    <source>
        <strain evidence="3">NBRC 16421</strain>
    </source>
</reference>
<sequence>MADLPFVDTHVHFHDLNHPTLRYSWLDPDAPVDEIVGPDGAIRAQRYWADDFLAETRFHNVSKVVHVQAALGTPDPFEETRWLHAFTERLGVPHGIVAAVDLSRPDAAVQLRRHQRYPNVCGVRDLRYDDYLTDEAWELGFAALAAAGLVCCADPAIDQLRHARRLAERHPGATLCIDHAGYPKDRAQATFRLWRAEMRNLAAAGNVVVKISGLGQADHRWTVTSIRPWVLACVEAFGVDRSFFGTNWPVDRLFSSYGDVIDAYAEIVADFATDERRKLFAGTAERVFRLSTEVG</sequence>
<evidence type="ECO:0000259" key="2">
    <source>
        <dbReference type="Pfam" id="PF04909"/>
    </source>
</evidence>
<keyword evidence="4" id="KW-1185">Reference proteome</keyword>
<dbReference type="EMBL" id="BOPG01000089">
    <property type="protein sequence ID" value="GIJ63187.1"/>
    <property type="molecule type" value="Genomic_DNA"/>
</dbReference>
<dbReference type="InterPro" id="IPR052350">
    <property type="entry name" value="Metallo-dep_Lactonases"/>
</dbReference>
<organism evidence="3 4">
    <name type="scientific">Virgisporangium aurantiacum</name>
    <dbReference type="NCBI Taxonomy" id="175570"/>
    <lineage>
        <taxon>Bacteria</taxon>
        <taxon>Bacillati</taxon>
        <taxon>Actinomycetota</taxon>
        <taxon>Actinomycetes</taxon>
        <taxon>Micromonosporales</taxon>
        <taxon>Micromonosporaceae</taxon>
        <taxon>Virgisporangium</taxon>
    </lineage>
</organism>
<accession>A0A8J3ZHT8</accession>
<dbReference type="Proteomes" id="UP000612585">
    <property type="component" value="Unassembled WGS sequence"/>
</dbReference>
<dbReference type="Pfam" id="PF04909">
    <property type="entry name" value="Amidohydro_2"/>
    <property type="match status" value="1"/>
</dbReference>
<comment type="caution">
    <text evidence="3">The sequence shown here is derived from an EMBL/GenBank/DDBJ whole genome shotgun (WGS) entry which is preliminary data.</text>
</comment>
<dbReference type="PANTHER" id="PTHR43569:SF1">
    <property type="entry name" value="BLL3371 PROTEIN"/>
    <property type="match status" value="1"/>
</dbReference>
<dbReference type="AlphaFoldDB" id="A0A8J3ZHT8"/>
<name>A0A8J3ZHT8_9ACTN</name>
<evidence type="ECO:0000313" key="4">
    <source>
        <dbReference type="Proteomes" id="UP000612585"/>
    </source>
</evidence>
<comment type="similarity">
    <text evidence="1">Belongs to the metallo-dependent hydrolases superfamily.</text>
</comment>
<protein>
    <recommendedName>
        <fullName evidence="2">Amidohydrolase-related domain-containing protein</fullName>
    </recommendedName>
</protein>
<dbReference type="Gene3D" id="3.20.20.140">
    <property type="entry name" value="Metal-dependent hydrolases"/>
    <property type="match status" value="1"/>
</dbReference>
<dbReference type="RefSeq" id="WP_204009256.1">
    <property type="nucleotide sequence ID" value="NZ_BOPG01000089.1"/>
</dbReference>
<feature type="domain" description="Amidohydrolase-related" evidence="2">
    <location>
        <begin position="7"/>
        <end position="290"/>
    </location>
</feature>
<dbReference type="SUPFAM" id="SSF51556">
    <property type="entry name" value="Metallo-dependent hydrolases"/>
    <property type="match status" value="1"/>
</dbReference>
<evidence type="ECO:0000256" key="1">
    <source>
        <dbReference type="ARBA" id="ARBA00038310"/>
    </source>
</evidence>
<proteinExistence type="inferred from homology"/>
<dbReference type="GO" id="GO:0016787">
    <property type="term" value="F:hydrolase activity"/>
    <property type="evidence" value="ECO:0007669"/>
    <property type="project" value="InterPro"/>
</dbReference>
<dbReference type="InterPro" id="IPR032466">
    <property type="entry name" value="Metal_Hydrolase"/>
</dbReference>
<dbReference type="InterPro" id="IPR006680">
    <property type="entry name" value="Amidohydro-rel"/>
</dbReference>
<gene>
    <name evidence="3" type="ORF">Vau01_107030</name>
</gene>
<dbReference type="PANTHER" id="PTHR43569">
    <property type="entry name" value="AMIDOHYDROLASE"/>
    <property type="match status" value="1"/>
</dbReference>
<evidence type="ECO:0000313" key="3">
    <source>
        <dbReference type="EMBL" id="GIJ63187.1"/>
    </source>
</evidence>